<dbReference type="PIRSF" id="PIRSF039072">
    <property type="entry name" value="ATPase_subunit_beta"/>
    <property type="match status" value="1"/>
</dbReference>
<keyword evidence="3 12" id="KW-0813">Transport</keyword>
<evidence type="ECO:0000256" key="7">
    <source>
        <dbReference type="ARBA" id="ARBA00022967"/>
    </source>
</evidence>
<proteinExistence type="inferred from homology"/>
<evidence type="ECO:0000256" key="12">
    <source>
        <dbReference type="HAMAP-Rule" id="MF_01347"/>
    </source>
</evidence>
<dbReference type="Proteomes" id="UP000244077">
    <property type="component" value="Unassembled WGS sequence"/>
</dbReference>
<keyword evidence="11 12" id="KW-0066">ATP synthesis</keyword>
<comment type="function">
    <text evidence="12">Produces ATP from ADP in the presence of a proton gradient across the membrane. The catalytic sites are hosted primarily by the beta subunits.</text>
</comment>
<dbReference type="InterPro" id="IPR024034">
    <property type="entry name" value="ATPase_F1/V1_b/a_C"/>
</dbReference>
<dbReference type="Gene3D" id="2.40.10.170">
    <property type="match status" value="1"/>
</dbReference>
<feature type="domain" description="AAA+ ATPase" evidence="13">
    <location>
        <begin position="143"/>
        <end position="336"/>
    </location>
</feature>
<dbReference type="SUPFAM" id="SSF47917">
    <property type="entry name" value="C-terminal domain of alpha and beta subunits of F1 ATP synthase"/>
    <property type="match status" value="1"/>
</dbReference>
<sequence>MANAKGKITQVIGAVVDVQFEDALPEILNALETSNNGNRLVLEVAQHLGENTVRTIAMDATEGLVRGQEVTDTGGPITIPVGNATLGRILNVVGEPVDEKGPVVAEERRPIHAEAPEFSEQATDTEILVTGIKVIDLLAPYSKGGKIGLFGGAGVGKTVLIMELINNIAKVHSGFSVFAGVGERTREGNDLYHEMIESNVIKPDNLSESQVALVYGQMNEPPGARARVALTGLTLAEQFRDQSGTDVLFFVDNIFRFTQAGSEVSALLGRIPSAVGYQPTLATDMGAMQERITSTKNGSITSIQAVYVPADDLTDPAPATTFAHLDATTVLNRAISELGIYPAVDPLDSSSRILDPQIVGEEHYQVARDVQGILQRYKSLQDIIAILGMDELSEEDKLTVARARKIQRFLSQPFDVAKVFTGSDGVQVPLEDTISSFKAVVAGEYDHLPEAAFYMVGGIGEVLAKAEKLAAEAA</sequence>
<evidence type="ECO:0000256" key="2">
    <source>
        <dbReference type="ARBA" id="ARBA00008936"/>
    </source>
</evidence>
<evidence type="ECO:0000256" key="3">
    <source>
        <dbReference type="ARBA" id="ARBA00022448"/>
    </source>
</evidence>
<dbReference type="SUPFAM" id="SSF52540">
    <property type="entry name" value="P-loop containing nucleoside triphosphate hydrolases"/>
    <property type="match status" value="1"/>
</dbReference>
<evidence type="ECO:0000259" key="13">
    <source>
        <dbReference type="SMART" id="SM00382"/>
    </source>
</evidence>
<comment type="catalytic activity">
    <reaction evidence="12">
        <text>ATP + H2O + 4 H(+)(in) = ADP + phosphate + 5 H(+)(out)</text>
        <dbReference type="Rhea" id="RHEA:57720"/>
        <dbReference type="ChEBI" id="CHEBI:15377"/>
        <dbReference type="ChEBI" id="CHEBI:15378"/>
        <dbReference type="ChEBI" id="CHEBI:30616"/>
        <dbReference type="ChEBI" id="CHEBI:43474"/>
        <dbReference type="ChEBI" id="CHEBI:456216"/>
        <dbReference type="EC" id="7.1.2.2"/>
    </reaction>
</comment>
<dbReference type="GO" id="GO:0005886">
    <property type="term" value="C:plasma membrane"/>
    <property type="evidence" value="ECO:0007669"/>
    <property type="project" value="UniProtKB-SubCell"/>
</dbReference>
<evidence type="ECO:0000313" key="15">
    <source>
        <dbReference type="Proteomes" id="UP000244077"/>
    </source>
</evidence>
<evidence type="ECO:0000256" key="4">
    <source>
        <dbReference type="ARBA" id="ARBA00022741"/>
    </source>
</evidence>
<dbReference type="InterPro" id="IPR005722">
    <property type="entry name" value="ATP_synth_F1_bsu"/>
</dbReference>
<dbReference type="Pfam" id="PF22919">
    <property type="entry name" value="ATP-synt_VA_C"/>
    <property type="match status" value="1"/>
</dbReference>
<dbReference type="SMART" id="SM00382">
    <property type="entry name" value="AAA"/>
    <property type="match status" value="1"/>
</dbReference>
<dbReference type="SUPFAM" id="SSF50615">
    <property type="entry name" value="N-terminal domain of alpha and beta subunits of F1 ATP synthase"/>
    <property type="match status" value="1"/>
</dbReference>
<dbReference type="AlphaFoldDB" id="A0A2T5H7I2"/>
<dbReference type="InterPro" id="IPR036121">
    <property type="entry name" value="ATPase_F1/V1/A1_a/bsu_N_sf"/>
</dbReference>
<dbReference type="InterPro" id="IPR020003">
    <property type="entry name" value="ATPase_a/bsu_AS"/>
</dbReference>
<dbReference type="Pfam" id="PF02874">
    <property type="entry name" value="ATP-synt_ab_N"/>
    <property type="match status" value="1"/>
</dbReference>
<evidence type="ECO:0000256" key="8">
    <source>
        <dbReference type="ARBA" id="ARBA00023065"/>
    </source>
</evidence>
<gene>
    <name evidence="12" type="primary">atpD</name>
    <name evidence="14" type="ORF">C8N42_11836</name>
</gene>
<dbReference type="InterPro" id="IPR027417">
    <property type="entry name" value="P-loop_NTPase"/>
</dbReference>
<keyword evidence="8 12" id="KW-0406">Ion transport</keyword>
<dbReference type="GO" id="GO:0005524">
    <property type="term" value="F:ATP binding"/>
    <property type="evidence" value="ECO:0007669"/>
    <property type="project" value="UniProtKB-UniRule"/>
</dbReference>
<dbReference type="Pfam" id="PF00006">
    <property type="entry name" value="ATP-synt_ab"/>
    <property type="match status" value="1"/>
</dbReference>
<dbReference type="CDD" id="cd18115">
    <property type="entry name" value="ATP-synt_F1_beta_N"/>
    <property type="match status" value="1"/>
</dbReference>
<dbReference type="EC" id="7.1.2.2" evidence="12"/>
<keyword evidence="15" id="KW-1185">Reference proteome</keyword>
<dbReference type="InterPro" id="IPR004100">
    <property type="entry name" value="ATPase_F1/V1/A1_a/bsu_N"/>
</dbReference>
<comment type="subcellular location">
    <subcellularLocation>
        <location evidence="12">Cell membrane</location>
        <topology evidence="12">Peripheral membrane protein</topology>
    </subcellularLocation>
    <subcellularLocation>
        <location evidence="1">Membrane</location>
    </subcellularLocation>
</comment>
<dbReference type="FunFam" id="2.40.10.170:FF:000004">
    <property type="entry name" value="ATP synthase subunit beta"/>
    <property type="match status" value="1"/>
</dbReference>
<accession>A0A2T5H7I2</accession>
<dbReference type="InterPro" id="IPR055190">
    <property type="entry name" value="ATP-synt_VA_C"/>
</dbReference>
<keyword evidence="12" id="KW-1003">Cell membrane</keyword>
<keyword evidence="10 12" id="KW-0139">CF(1)</keyword>
<keyword evidence="9 12" id="KW-0472">Membrane</keyword>
<dbReference type="OrthoDB" id="9801639at2"/>
<dbReference type="InterPro" id="IPR000194">
    <property type="entry name" value="ATPase_F1/V1/A1_a/bsu_nucl-bd"/>
</dbReference>
<dbReference type="InterPro" id="IPR003593">
    <property type="entry name" value="AAA+_ATPase"/>
</dbReference>
<dbReference type="InterPro" id="IPR050053">
    <property type="entry name" value="ATPase_alpha/beta_chains"/>
</dbReference>
<evidence type="ECO:0000313" key="14">
    <source>
        <dbReference type="EMBL" id="PTQ67543.1"/>
    </source>
</evidence>
<dbReference type="NCBIfam" id="TIGR01039">
    <property type="entry name" value="atpD"/>
    <property type="match status" value="1"/>
</dbReference>
<keyword evidence="4 12" id="KW-0547">Nucleotide-binding</keyword>
<dbReference type="CDD" id="cd18110">
    <property type="entry name" value="ATP-synt_F1_beta_C"/>
    <property type="match status" value="1"/>
</dbReference>
<dbReference type="RefSeq" id="WP_107817766.1">
    <property type="nucleotide sequence ID" value="NZ_QAOH01000018.1"/>
</dbReference>
<dbReference type="HAMAP" id="MF_01347">
    <property type="entry name" value="ATP_synth_beta_bact"/>
    <property type="match status" value="1"/>
</dbReference>
<dbReference type="GO" id="GO:0046933">
    <property type="term" value="F:proton-transporting ATP synthase activity, rotational mechanism"/>
    <property type="evidence" value="ECO:0007669"/>
    <property type="project" value="UniProtKB-UniRule"/>
</dbReference>
<dbReference type="FunFam" id="3.40.50.300:FF:000026">
    <property type="entry name" value="ATP synthase subunit beta"/>
    <property type="match status" value="1"/>
</dbReference>
<evidence type="ECO:0000256" key="5">
    <source>
        <dbReference type="ARBA" id="ARBA00022781"/>
    </source>
</evidence>
<evidence type="ECO:0000256" key="9">
    <source>
        <dbReference type="ARBA" id="ARBA00023136"/>
    </source>
</evidence>
<comment type="similarity">
    <text evidence="2 12">Belongs to the ATPase alpha/beta chains family.</text>
</comment>
<evidence type="ECO:0000256" key="11">
    <source>
        <dbReference type="ARBA" id="ARBA00023310"/>
    </source>
</evidence>
<dbReference type="PANTHER" id="PTHR15184:SF71">
    <property type="entry name" value="ATP SYNTHASE SUBUNIT BETA, MITOCHONDRIAL"/>
    <property type="match status" value="1"/>
</dbReference>
<organism evidence="14 15">
    <name type="scientific">Celeribacter persicus</name>
    <dbReference type="NCBI Taxonomy" id="1651082"/>
    <lineage>
        <taxon>Bacteria</taxon>
        <taxon>Pseudomonadati</taxon>
        <taxon>Pseudomonadota</taxon>
        <taxon>Alphaproteobacteria</taxon>
        <taxon>Rhodobacterales</taxon>
        <taxon>Roseobacteraceae</taxon>
        <taxon>Celeribacter</taxon>
    </lineage>
</organism>
<keyword evidence="7 12" id="KW-1278">Translocase</keyword>
<feature type="binding site" evidence="12">
    <location>
        <begin position="151"/>
        <end position="158"/>
    </location>
    <ligand>
        <name>ATP</name>
        <dbReference type="ChEBI" id="CHEBI:30616"/>
    </ligand>
</feature>
<dbReference type="Gene3D" id="1.10.1140.10">
    <property type="entry name" value="Bovine Mitochondrial F1-atpase, Atp Synthase Beta Chain, Chain D, domain 3"/>
    <property type="match status" value="1"/>
</dbReference>
<dbReference type="GO" id="GO:0045259">
    <property type="term" value="C:proton-transporting ATP synthase complex"/>
    <property type="evidence" value="ECO:0007669"/>
    <property type="project" value="UniProtKB-KW"/>
</dbReference>
<protein>
    <recommendedName>
        <fullName evidence="12">ATP synthase subunit beta</fullName>
        <ecNumber evidence="12">7.1.2.2</ecNumber>
    </recommendedName>
    <alternativeName>
        <fullName evidence="12">ATP synthase F1 sector subunit beta</fullName>
    </alternativeName>
    <alternativeName>
        <fullName evidence="12">F-ATPase subunit beta</fullName>
    </alternativeName>
</protein>
<evidence type="ECO:0000256" key="1">
    <source>
        <dbReference type="ARBA" id="ARBA00004370"/>
    </source>
</evidence>
<dbReference type="Gene3D" id="3.40.50.300">
    <property type="entry name" value="P-loop containing nucleotide triphosphate hydrolases"/>
    <property type="match status" value="1"/>
</dbReference>
<keyword evidence="5 12" id="KW-0375">Hydrogen ion transport</keyword>
<dbReference type="PROSITE" id="PS00152">
    <property type="entry name" value="ATPASE_ALPHA_BETA"/>
    <property type="match status" value="1"/>
</dbReference>
<evidence type="ECO:0000256" key="10">
    <source>
        <dbReference type="ARBA" id="ARBA00023196"/>
    </source>
</evidence>
<reference evidence="14 15" key="1">
    <citation type="submission" date="2018-04" db="EMBL/GenBank/DDBJ databases">
        <title>Genomic Encyclopedia of Archaeal and Bacterial Type Strains, Phase II (KMG-II): from individual species to whole genera.</title>
        <authorList>
            <person name="Goeker M."/>
        </authorList>
    </citation>
    <scope>NUCLEOTIDE SEQUENCE [LARGE SCALE GENOMIC DNA]</scope>
    <source>
        <strain evidence="14 15">DSM 100434</strain>
    </source>
</reference>
<name>A0A2T5H7I2_9RHOB</name>
<comment type="caution">
    <text evidence="14">The sequence shown here is derived from an EMBL/GenBank/DDBJ whole genome shotgun (WGS) entry which is preliminary data.</text>
</comment>
<keyword evidence="6 12" id="KW-0067">ATP-binding</keyword>
<evidence type="ECO:0000256" key="6">
    <source>
        <dbReference type="ARBA" id="ARBA00022840"/>
    </source>
</evidence>
<dbReference type="FunFam" id="1.10.1140.10:FF:000001">
    <property type="entry name" value="ATP synthase subunit beta"/>
    <property type="match status" value="1"/>
</dbReference>
<dbReference type="CDD" id="cd01133">
    <property type="entry name" value="F1-ATPase_beta_CD"/>
    <property type="match status" value="1"/>
</dbReference>
<dbReference type="EMBL" id="QAOH01000018">
    <property type="protein sequence ID" value="PTQ67543.1"/>
    <property type="molecule type" value="Genomic_DNA"/>
</dbReference>
<dbReference type="PANTHER" id="PTHR15184">
    <property type="entry name" value="ATP SYNTHASE"/>
    <property type="match status" value="1"/>
</dbReference>